<evidence type="ECO:0000259" key="3">
    <source>
        <dbReference type="PROSITE" id="PS51762"/>
    </source>
</evidence>
<evidence type="ECO:0000256" key="1">
    <source>
        <dbReference type="ARBA" id="ARBA00006865"/>
    </source>
</evidence>
<feature type="domain" description="GH16" evidence="3">
    <location>
        <begin position="20"/>
        <end position="250"/>
    </location>
</feature>
<dbReference type="GO" id="GO:0016787">
    <property type="term" value="F:hydrolase activity"/>
    <property type="evidence" value="ECO:0007669"/>
    <property type="project" value="UniProtKB-KW"/>
</dbReference>
<keyword evidence="5" id="KW-1185">Reference proteome</keyword>
<keyword evidence="2" id="KW-0732">Signal</keyword>
<evidence type="ECO:0000256" key="2">
    <source>
        <dbReference type="SAM" id="SignalP"/>
    </source>
</evidence>
<feature type="signal peptide" evidence="2">
    <location>
        <begin position="1"/>
        <end position="26"/>
    </location>
</feature>
<dbReference type="SUPFAM" id="SSF49899">
    <property type="entry name" value="Concanavalin A-like lectins/glucanases"/>
    <property type="match status" value="1"/>
</dbReference>
<feature type="chain" id="PRO_5046997129" evidence="2">
    <location>
        <begin position="27"/>
        <end position="250"/>
    </location>
</feature>
<gene>
    <name evidence="4" type="ORF">MOV92_11290</name>
</gene>
<dbReference type="InterPro" id="IPR013320">
    <property type="entry name" value="ConA-like_dom_sf"/>
</dbReference>
<comment type="similarity">
    <text evidence="1">Belongs to the glycosyl hydrolase 16 family.</text>
</comment>
<organism evidence="4 5">
    <name type="scientific">Lysobacter gummosus</name>
    <dbReference type="NCBI Taxonomy" id="262324"/>
    <lineage>
        <taxon>Bacteria</taxon>
        <taxon>Pseudomonadati</taxon>
        <taxon>Pseudomonadota</taxon>
        <taxon>Gammaproteobacteria</taxon>
        <taxon>Lysobacterales</taxon>
        <taxon>Lysobacteraceae</taxon>
        <taxon>Lysobacter</taxon>
    </lineage>
</organism>
<reference evidence="4 5" key="1">
    <citation type="submission" date="2022-03" db="EMBL/GenBank/DDBJ databases">
        <title>Complete genome sequence of Lysobacter capsici VKM B-2533 and Lysobacter gummosus 10.1.1, promising sources of lytic agents.</title>
        <authorList>
            <person name="Tarlachkov S.V."/>
            <person name="Kudryakova I.V."/>
            <person name="Afoshin A.S."/>
            <person name="Leontyevskaya E.A."/>
            <person name="Leontyevskaya N.V."/>
        </authorList>
    </citation>
    <scope>NUCLEOTIDE SEQUENCE [LARGE SCALE GENOMIC DNA]</scope>
    <source>
        <strain evidence="4 5">10.1.1</strain>
    </source>
</reference>
<dbReference type="RefSeq" id="WP_057942893.1">
    <property type="nucleotide sequence ID" value="NZ_CP011131.1"/>
</dbReference>
<evidence type="ECO:0000313" key="5">
    <source>
        <dbReference type="Proteomes" id="UP000829194"/>
    </source>
</evidence>
<dbReference type="InterPro" id="IPR050546">
    <property type="entry name" value="Glycosyl_Hydrlase_16"/>
</dbReference>
<dbReference type="PANTHER" id="PTHR10963">
    <property type="entry name" value="GLYCOSYL HYDROLASE-RELATED"/>
    <property type="match status" value="1"/>
</dbReference>
<name>A0ABY3XJF1_9GAMM</name>
<proteinExistence type="inferred from homology"/>
<dbReference type="PANTHER" id="PTHR10963:SF55">
    <property type="entry name" value="GLYCOSIDE HYDROLASE FAMILY 16 PROTEIN"/>
    <property type="match status" value="1"/>
</dbReference>
<dbReference type="PROSITE" id="PS51762">
    <property type="entry name" value="GH16_2"/>
    <property type="match status" value="1"/>
</dbReference>
<dbReference type="Pfam" id="PF00722">
    <property type="entry name" value="Glyco_hydro_16"/>
    <property type="match status" value="1"/>
</dbReference>
<accession>A0ABY3XJF1</accession>
<keyword evidence="4" id="KW-0378">Hydrolase</keyword>
<protein>
    <submittedName>
        <fullName evidence="4">Glycoside hydrolase family 16 protein</fullName>
    </submittedName>
</protein>
<sequence length="250" mass="27232">MTRSIKPAAIAAAVLAFALPTWQAQAQTYVFNDEFNGAAGSQPDPAKWEQQTGCEWGGGAEDQCYTDGGHNAKLNGAGQLVITARREDYNGYRYTSARLMSKQSHAKGRVQVRAKMSGWQSGAWPAIWTLGQPEALWPRHGELDLMENGLNGSRWRPEYHVHTETSGEGGEYAIDPSQWHVYEVRWSPGASAKASFYVDGRLVKTLPYAVPANSPSTVLLNIAVGSYAGTPDPALNSTMTIDYVRVSALP</sequence>
<dbReference type="Gene3D" id="2.60.120.200">
    <property type="match status" value="1"/>
</dbReference>
<dbReference type="EMBL" id="CP093547">
    <property type="protein sequence ID" value="UNP31788.1"/>
    <property type="molecule type" value="Genomic_DNA"/>
</dbReference>
<dbReference type="CDD" id="cd08023">
    <property type="entry name" value="GH16_laminarinase_like"/>
    <property type="match status" value="1"/>
</dbReference>
<evidence type="ECO:0000313" key="4">
    <source>
        <dbReference type="EMBL" id="UNP31788.1"/>
    </source>
</evidence>
<dbReference type="Proteomes" id="UP000829194">
    <property type="component" value="Chromosome"/>
</dbReference>
<dbReference type="InterPro" id="IPR000757">
    <property type="entry name" value="Beta-glucanase-like"/>
</dbReference>